<dbReference type="NCBIfam" id="TIGR00165">
    <property type="entry name" value="S18"/>
    <property type="match status" value="1"/>
</dbReference>
<dbReference type="Pfam" id="PF01084">
    <property type="entry name" value="Ribosomal_S18"/>
    <property type="match status" value="1"/>
</dbReference>
<keyword evidence="3 4" id="KW-0687">Ribonucleoprotein</keyword>
<gene>
    <name evidence="4 6" type="primary">rpsR</name>
    <name evidence="6" type="ORF">CO178_02265</name>
</gene>
<proteinExistence type="inferred from homology"/>
<dbReference type="PRINTS" id="PR00974">
    <property type="entry name" value="RIBOSOMALS18"/>
</dbReference>
<evidence type="ECO:0000256" key="5">
    <source>
        <dbReference type="RuleBase" id="RU003910"/>
    </source>
</evidence>
<dbReference type="AlphaFoldDB" id="A0A2M7X360"/>
<dbReference type="GO" id="GO:0006412">
    <property type="term" value="P:translation"/>
    <property type="evidence" value="ECO:0007669"/>
    <property type="project" value="UniProtKB-UniRule"/>
</dbReference>
<dbReference type="GO" id="GO:0005840">
    <property type="term" value="C:ribosome"/>
    <property type="evidence" value="ECO:0007669"/>
    <property type="project" value="UniProtKB-KW"/>
</dbReference>
<dbReference type="InterPro" id="IPR001648">
    <property type="entry name" value="Ribosomal_bS18"/>
</dbReference>
<keyword evidence="2 4" id="KW-0689">Ribosomal protein</keyword>
<accession>A0A2M7X360</accession>
<dbReference type="EMBL" id="PFWY01000099">
    <property type="protein sequence ID" value="PJA40411.1"/>
    <property type="molecule type" value="Genomic_DNA"/>
</dbReference>
<evidence type="ECO:0000256" key="3">
    <source>
        <dbReference type="ARBA" id="ARBA00023274"/>
    </source>
</evidence>
<evidence type="ECO:0000313" key="6">
    <source>
        <dbReference type="EMBL" id="PJA40411.1"/>
    </source>
</evidence>
<keyword evidence="4" id="KW-0699">rRNA-binding</keyword>
<keyword evidence="4" id="KW-0694">RNA-binding</keyword>
<dbReference type="Proteomes" id="UP000230683">
    <property type="component" value="Unassembled WGS sequence"/>
</dbReference>
<comment type="function">
    <text evidence="4">Binds as a heterodimer with protein bS6 to the central domain of the 16S rRNA, where it helps stabilize the platform of the 30S subunit.</text>
</comment>
<dbReference type="InterPro" id="IPR036870">
    <property type="entry name" value="Ribosomal_bS18_sf"/>
</dbReference>
<dbReference type="SUPFAM" id="SSF46911">
    <property type="entry name" value="Ribosomal protein S18"/>
    <property type="match status" value="1"/>
</dbReference>
<evidence type="ECO:0000256" key="2">
    <source>
        <dbReference type="ARBA" id="ARBA00022980"/>
    </source>
</evidence>
<dbReference type="GO" id="GO:1990904">
    <property type="term" value="C:ribonucleoprotein complex"/>
    <property type="evidence" value="ECO:0007669"/>
    <property type="project" value="UniProtKB-KW"/>
</dbReference>
<evidence type="ECO:0000256" key="4">
    <source>
        <dbReference type="HAMAP-Rule" id="MF_00270"/>
    </source>
</evidence>
<evidence type="ECO:0000256" key="1">
    <source>
        <dbReference type="ARBA" id="ARBA00005589"/>
    </source>
</evidence>
<dbReference type="HAMAP" id="MF_00270">
    <property type="entry name" value="Ribosomal_bS18"/>
    <property type="match status" value="1"/>
</dbReference>
<dbReference type="GO" id="GO:0070181">
    <property type="term" value="F:small ribosomal subunit rRNA binding"/>
    <property type="evidence" value="ECO:0007669"/>
    <property type="project" value="TreeGrafter"/>
</dbReference>
<name>A0A2M7X360_UNCKA</name>
<dbReference type="Gene3D" id="4.10.640.10">
    <property type="entry name" value="Ribosomal protein S18"/>
    <property type="match status" value="1"/>
</dbReference>
<dbReference type="PANTHER" id="PTHR13479">
    <property type="entry name" value="30S RIBOSOMAL PROTEIN S18"/>
    <property type="match status" value="1"/>
</dbReference>
<comment type="subunit">
    <text evidence="4">Part of the 30S ribosomal subunit. Forms a tight heterodimer with protein bS6.</text>
</comment>
<comment type="similarity">
    <text evidence="1 4 5">Belongs to the bacterial ribosomal protein bS18 family.</text>
</comment>
<protein>
    <recommendedName>
        <fullName evidence="4">Small ribosomal subunit protein bS18</fullName>
    </recommendedName>
</protein>
<sequence>MAKTKKKKFVKKAPAYDKSKFQAEIKDIDYKNVSVLKKFIGVREQILGRTITRLSAKKQRKLQKEIKKSRIMGLLPFTDRHSLR</sequence>
<dbReference type="PANTHER" id="PTHR13479:SF40">
    <property type="entry name" value="SMALL RIBOSOMAL SUBUNIT PROTEIN BS18M"/>
    <property type="match status" value="1"/>
</dbReference>
<evidence type="ECO:0000313" key="7">
    <source>
        <dbReference type="Proteomes" id="UP000230683"/>
    </source>
</evidence>
<dbReference type="GO" id="GO:0003735">
    <property type="term" value="F:structural constituent of ribosome"/>
    <property type="evidence" value="ECO:0007669"/>
    <property type="project" value="InterPro"/>
</dbReference>
<organism evidence="6 7">
    <name type="scientific">candidate division WWE3 bacterium CG_4_9_14_3_um_filter_34_6</name>
    <dbReference type="NCBI Taxonomy" id="1975079"/>
    <lineage>
        <taxon>Bacteria</taxon>
        <taxon>Katanobacteria</taxon>
    </lineage>
</organism>
<comment type="caution">
    <text evidence="6">The sequence shown here is derived from an EMBL/GenBank/DDBJ whole genome shotgun (WGS) entry which is preliminary data.</text>
</comment>
<reference evidence="7" key="1">
    <citation type="submission" date="2017-09" db="EMBL/GenBank/DDBJ databases">
        <title>Depth-based differentiation of microbial function through sediment-hosted aquifers and enrichment of novel symbionts in the deep terrestrial subsurface.</title>
        <authorList>
            <person name="Probst A.J."/>
            <person name="Ladd B."/>
            <person name="Jarett J.K."/>
            <person name="Geller-Mcgrath D.E."/>
            <person name="Sieber C.M.K."/>
            <person name="Emerson J.B."/>
            <person name="Anantharaman K."/>
            <person name="Thomas B.C."/>
            <person name="Malmstrom R."/>
            <person name="Stieglmeier M."/>
            <person name="Klingl A."/>
            <person name="Woyke T."/>
            <person name="Ryan C.M."/>
            <person name="Banfield J.F."/>
        </authorList>
    </citation>
    <scope>NUCLEOTIDE SEQUENCE [LARGE SCALE GENOMIC DNA]</scope>
</reference>